<keyword evidence="2" id="KW-1133">Transmembrane helix</keyword>
<dbReference type="AlphaFoldDB" id="A0A7J3ZL51"/>
<comment type="caution">
    <text evidence="3">The sequence shown here is derived from an EMBL/GenBank/DDBJ whole genome shotgun (WGS) entry which is preliminary data.</text>
</comment>
<dbReference type="Pfam" id="PF13620">
    <property type="entry name" value="CarboxypepD_reg"/>
    <property type="match status" value="1"/>
</dbReference>
<proteinExistence type="predicted"/>
<evidence type="ECO:0000256" key="2">
    <source>
        <dbReference type="SAM" id="Phobius"/>
    </source>
</evidence>
<dbReference type="InterPro" id="IPR013783">
    <property type="entry name" value="Ig-like_fold"/>
</dbReference>
<gene>
    <name evidence="3" type="ORF">ENM78_04130</name>
</gene>
<dbReference type="SUPFAM" id="SSF49464">
    <property type="entry name" value="Carboxypeptidase regulatory domain-like"/>
    <property type="match status" value="1"/>
</dbReference>
<dbReference type="Gene3D" id="2.60.40.10">
    <property type="entry name" value="Immunoglobulins"/>
    <property type="match status" value="1"/>
</dbReference>
<dbReference type="Gene3D" id="2.60.40.1120">
    <property type="entry name" value="Carboxypeptidase-like, regulatory domain"/>
    <property type="match status" value="1"/>
</dbReference>
<dbReference type="EMBL" id="DRZC01000057">
    <property type="protein sequence ID" value="HHQ80622.1"/>
    <property type="molecule type" value="Genomic_DNA"/>
</dbReference>
<organism evidence="3">
    <name type="scientific">Fervidicoccus fontis</name>
    <dbReference type="NCBI Taxonomy" id="683846"/>
    <lineage>
        <taxon>Archaea</taxon>
        <taxon>Thermoproteota</taxon>
        <taxon>Thermoprotei</taxon>
        <taxon>Fervidicoccales</taxon>
        <taxon>Fervidicoccaceae</taxon>
        <taxon>Fervidicoccus</taxon>
    </lineage>
</organism>
<evidence type="ECO:0000256" key="1">
    <source>
        <dbReference type="SAM" id="Coils"/>
    </source>
</evidence>
<sequence>MGKKALELVVAFLAAVLLAAPVAMALTAAPSQQTYYPGDVLVVTGSATPNALVSVTVEGPAGLVALSQARAGGDGSFTIEVMRFPPQPTRQIPYGTYTVTVKDTATLDEIVFTVEFVSPKGTIAGVVTDALGGPVAGATVMVTKDTAIIAITSTDASGKFTVEVLETGTYLITVQAPGYMPAQEQVAITYLPATVDVAIMLQVPKLTVSIKSILLDGKPFAGVAREGGTLEVRALVAYGGEAITDAAVTGYLTDPLREAQGLPPIAFTLAYSAAEGAYVGRVAIPKLGVDRMCSLEIVANARGETASVTREFIMLVDVPAMVRSVEERVSQLERQVGDLSETLSSLRETLDSLQGQLSSLQEQLRELGEGVEAVSGARGLAQAAIALGIVAIIIALATLFYLSRKISA</sequence>
<keyword evidence="1" id="KW-0175">Coiled coil</keyword>
<name>A0A7J3ZL51_9CREN</name>
<dbReference type="Gene3D" id="1.20.5.340">
    <property type="match status" value="1"/>
</dbReference>
<feature type="coiled-coil region" evidence="1">
    <location>
        <begin position="322"/>
        <end position="370"/>
    </location>
</feature>
<evidence type="ECO:0000313" key="3">
    <source>
        <dbReference type="EMBL" id="HHQ80622.1"/>
    </source>
</evidence>
<reference evidence="3" key="1">
    <citation type="journal article" date="2020" name="mSystems">
        <title>Genome- and Community-Level Interaction Insights into Carbon Utilization and Element Cycling Functions of Hydrothermarchaeota in Hydrothermal Sediment.</title>
        <authorList>
            <person name="Zhou Z."/>
            <person name="Liu Y."/>
            <person name="Xu W."/>
            <person name="Pan J."/>
            <person name="Luo Z.H."/>
            <person name="Li M."/>
        </authorList>
    </citation>
    <scope>NUCLEOTIDE SEQUENCE [LARGE SCALE GENOMIC DNA]</scope>
    <source>
        <strain evidence="3">SpSt-1116</strain>
    </source>
</reference>
<keyword evidence="2" id="KW-0472">Membrane</keyword>
<dbReference type="InterPro" id="IPR008969">
    <property type="entry name" value="CarboxyPept-like_regulatory"/>
</dbReference>
<accession>A0A7J3ZL51</accession>
<protein>
    <recommendedName>
        <fullName evidence="4">Carboxypeptidase regulatory-like domain-containing protein</fullName>
    </recommendedName>
</protein>
<evidence type="ECO:0008006" key="4">
    <source>
        <dbReference type="Google" id="ProtNLM"/>
    </source>
</evidence>
<keyword evidence="2" id="KW-0812">Transmembrane</keyword>
<feature type="transmembrane region" description="Helical" evidence="2">
    <location>
        <begin position="380"/>
        <end position="402"/>
    </location>
</feature>